<dbReference type="AlphaFoldDB" id="A0A411HNL5"/>
<dbReference type="OrthoDB" id="277390at2"/>
<keyword evidence="2" id="KW-1185">Reference proteome</keyword>
<evidence type="ECO:0000313" key="1">
    <source>
        <dbReference type="EMBL" id="QBB72071.1"/>
    </source>
</evidence>
<reference evidence="1 2" key="1">
    <citation type="submission" date="2019-01" db="EMBL/GenBank/DDBJ databases">
        <title>Pseudolysobacter antarctica gen. nov., sp. nov., isolated from Fildes Peninsula, Antarctica.</title>
        <authorList>
            <person name="Wei Z."/>
            <person name="Peng F."/>
        </authorList>
    </citation>
    <scope>NUCLEOTIDE SEQUENCE [LARGE SCALE GENOMIC DNA]</scope>
    <source>
        <strain evidence="1 2">AQ6-296</strain>
    </source>
</reference>
<evidence type="ECO:0000313" key="2">
    <source>
        <dbReference type="Proteomes" id="UP000291562"/>
    </source>
</evidence>
<sequence length="185" mass="20957">MTTIADPNTDEHVVAVTQRWLQRIVIGLNLCPFARAVHARNQIRYIVSSADSPDLLLADLSSALRELQASDSDQIDTVLLIHPHVLQDFFDYNQFLEQTDAALDELDLQGEIQIASFHPLYQFADTAPDDIENCTNRSPYPMLHLLRERSVERAVAAYPDTAKIFECNIETLRSLGHAGWQRLLD</sequence>
<dbReference type="RefSeq" id="WP_129835687.1">
    <property type="nucleotide sequence ID" value="NZ_CP035704.1"/>
</dbReference>
<dbReference type="KEGG" id="xbc:ELE36_17805"/>
<name>A0A411HNL5_9GAMM</name>
<gene>
    <name evidence="1" type="ORF">ELE36_17805</name>
</gene>
<dbReference type="EMBL" id="CP035704">
    <property type="protein sequence ID" value="QBB72071.1"/>
    <property type="molecule type" value="Genomic_DNA"/>
</dbReference>
<organism evidence="1 2">
    <name type="scientific">Pseudolysobacter antarcticus</name>
    <dbReference type="NCBI Taxonomy" id="2511995"/>
    <lineage>
        <taxon>Bacteria</taxon>
        <taxon>Pseudomonadati</taxon>
        <taxon>Pseudomonadota</taxon>
        <taxon>Gammaproteobacteria</taxon>
        <taxon>Lysobacterales</taxon>
        <taxon>Rhodanobacteraceae</taxon>
        <taxon>Pseudolysobacter</taxon>
    </lineage>
</organism>
<dbReference type="Pfam" id="PF07209">
    <property type="entry name" value="DUF1415"/>
    <property type="match status" value="1"/>
</dbReference>
<dbReference type="InterPro" id="IPR009858">
    <property type="entry name" value="DUF1415"/>
</dbReference>
<proteinExistence type="predicted"/>
<protein>
    <submittedName>
        <fullName evidence="1">DUF1415 domain-containing protein</fullName>
    </submittedName>
</protein>
<accession>A0A411HNL5</accession>
<dbReference type="Proteomes" id="UP000291562">
    <property type="component" value="Chromosome"/>
</dbReference>